<dbReference type="PROSITE" id="PS50943">
    <property type="entry name" value="HTH_CROC1"/>
    <property type="match status" value="1"/>
</dbReference>
<gene>
    <name evidence="2" type="ORF">Amac_010930</name>
</gene>
<dbReference type="AlphaFoldDB" id="A0A5M3WMF1"/>
<protein>
    <recommendedName>
        <fullName evidence="1">HTH cro/C1-type domain-containing protein</fullName>
    </recommendedName>
</protein>
<dbReference type="Proteomes" id="UP000331127">
    <property type="component" value="Unassembled WGS sequence"/>
</dbReference>
<keyword evidence="3" id="KW-1185">Reference proteome</keyword>
<comment type="caution">
    <text evidence="2">The sequence shown here is derived from an EMBL/GenBank/DDBJ whole genome shotgun (WGS) entry which is preliminary data.</text>
</comment>
<evidence type="ECO:0000313" key="2">
    <source>
        <dbReference type="EMBL" id="GES07498.1"/>
    </source>
</evidence>
<accession>A0A5M3WMF1</accession>
<dbReference type="EMBL" id="BLAE01000006">
    <property type="protein sequence ID" value="GES07498.1"/>
    <property type="molecule type" value="Genomic_DNA"/>
</dbReference>
<organism evidence="2 3">
    <name type="scientific">Acrocarpospora macrocephala</name>
    <dbReference type="NCBI Taxonomy" id="150177"/>
    <lineage>
        <taxon>Bacteria</taxon>
        <taxon>Bacillati</taxon>
        <taxon>Actinomycetota</taxon>
        <taxon>Actinomycetes</taxon>
        <taxon>Streptosporangiales</taxon>
        <taxon>Streptosporangiaceae</taxon>
        <taxon>Acrocarpospora</taxon>
    </lineage>
</organism>
<reference evidence="2 3" key="1">
    <citation type="submission" date="2019-10" db="EMBL/GenBank/DDBJ databases">
        <title>Whole genome shotgun sequence of Acrocarpospora macrocephala NBRC 16266.</title>
        <authorList>
            <person name="Ichikawa N."/>
            <person name="Kimura A."/>
            <person name="Kitahashi Y."/>
            <person name="Komaki H."/>
            <person name="Oguchi A."/>
        </authorList>
    </citation>
    <scope>NUCLEOTIDE SEQUENCE [LARGE SCALE GENOMIC DNA]</scope>
    <source>
        <strain evidence="2 3">NBRC 16266</strain>
    </source>
</reference>
<dbReference type="InterPro" id="IPR001387">
    <property type="entry name" value="Cro/C1-type_HTH"/>
</dbReference>
<proteinExistence type="predicted"/>
<dbReference type="RefSeq" id="WP_155353204.1">
    <property type="nucleotide sequence ID" value="NZ_BAAAHL010000012.1"/>
</dbReference>
<name>A0A5M3WMF1_9ACTN</name>
<dbReference type="InterPro" id="IPR010982">
    <property type="entry name" value="Lambda_DNA-bd_dom_sf"/>
</dbReference>
<evidence type="ECO:0000259" key="1">
    <source>
        <dbReference type="PROSITE" id="PS50943"/>
    </source>
</evidence>
<sequence>MHTTEWDRDLLRDALTEIMKAANLNPTGVGELAGRDRTTAHRWLKGKNQPNVDAATRFARAIVVRHPELADLVSRFLAAAGYPEGNPPPERASALMTEGDAEREAIERLRVSATAGGKSLGEILVERGLAEPKELKISDQVRGDSVVRKIEQSPNIPDDEKNDILKDLAELRRQTFREYGIDD</sequence>
<dbReference type="OrthoDB" id="3213425at2"/>
<dbReference type="SUPFAM" id="SSF47413">
    <property type="entry name" value="lambda repressor-like DNA-binding domains"/>
    <property type="match status" value="1"/>
</dbReference>
<evidence type="ECO:0000313" key="3">
    <source>
        <dbReference type="Proteomes" id="UP000331127"/>
    </source>
</evidence>
<feature type="domain" description="HTH cro/C1-type" evidence="1">
    <location>
        <begin position="15"/>
        <end position="69"/>
    </location>
</feature>
<dbReference type="GO" id="GO:0003677">
    <property type="term" value="F:DNA binding"/>
    <property type="evidence" value="ECO:0007669"/>
    <property type="project" value="InterPro"/>
</dbReference>